<feature type="compositionally biased region" description="Low complexity" evidence="2">
    <location>
        <begin position="347"/>
        <end position="364"/>
    </location>
</feature>
<dbReference type="InterPro" id="IPR013763">
    <property type="entry name" value="Cyclin-like_dom"/>
</dbReference>
<dbReference type="SUPFAM" id="SSF47954">
    <property type="entry name" value="Cyclin-like"/>
    <property type="match status" value="2"/>
</dbReference>
<evidence type="ECO:0000313" key="4">
    <source>
        <dbReference type="EMBL" id="KAF5828562.1"/>
    </source>
</evidence>
<evidence type="ECO:0000259" key="3">
    <source>
        <dbReference type="SMART" id="SM00385"/>
    </source>
</evidence>
<feature type="compositionally biased region" description="Polar residues" evidence="2">
    <location>
        <begin position="429"/>
        <end position="441"/>
    </location>
</feature>
<organism evidence="4 5">
    <name type="scientific">Dunaliella salina</name>
    <name type="common">Green alga</name>
    <name type="synonym">Protococcus salinus</name>
    <dbReference type="NCBI Taxonomy" id="3046"/>
    <lineage>
        <taxon>Eukaryota</taxon>
        <taxon>Viridiplantae</taxon>
        <taxon>Chlorophyta</taxon>
        <taxon>core chlorophytes</taxon>
        <taxon>Chlorophyceae</taxon>
        <taxon>CS clade</taxon>
        <taxon>Chlamydomonadales</taxon>
        <taxon>Dunaliellaceae</taxon>
        <taxon>Dunaliella</taxon>
    </lineage>
</organism>
<sequence>MNSSLIGGSTYTPKPGFEFRYYTRKELEQSPSKADGLDDEKIGFFRRQFYSFLSRMSAELKLNIWVNQTAAVYCERFFAKRSFAKNDRFLIVAAALFLASKAMDGPRPVAHVAHAYFKVKNANKAEELAALARDPQGKLKEHDVLESIILAERAILYTLAFQIKIELPQTCLFKNLESVGVYTFTPKDSAPQSNLNAEQQQRLSQIAVNFANDSYKTSLPIQYPVEKLAAACLYHSARLNKIDLAKDAHIPGGKSFQEAFNISQAELDDIYDQLHLTFYAPKPEASKKGAAAAAGQQPVPSPSAASEATRQHGLPQHPHQHPHMQPPPGSQAAPIVLRPPPNASSQHPKAAANGHPKPAAPAAASTSSLHVMEEGELPDGGMPPAHRSAPAAAAAAAQGHQHHGMPRQTVSQQQGGAVPRVSGRPHGAGTSQTGQQGNSLPQGEMRGPGHEGGSRKVARVGEQQHAGPGAQQQRAQLHAAQSRPQAPHLQSQRGAAAAPASTSSIPAQQPLPATVQQWGGGENSRKRKAEELGEPRPQGLVL</sequence>
<dbReference type="PANTHER" id="PTHR10026">
    <property type="entry name" value="CYCLIN"/>
    <property type="match status" value="1"/>
</dbReference>
<feature type="compositionally biased region" description="Low complexity" evidence="2">
    <location>
        <begin position="383"/>
        <end position="397"/>
    </location>
</feature>
<dbReference type="InterPro" id="IPR006671">
    <property type="entry name" value="Cyclin_N"/>
</dbReference>
<dbReference type="InterPro" id="IPR036915">
    <property type="entry name" value="Cyclin-like_sf"/>
</dbReference>
<evidence type="ECO:0000313" key="5">
    <source>
        <dbReference type="Proteomes" id="UP000815325"/>
    </source>
</evidence>
<proteinExistence type="inferred from homology"/>
<comment type="similarity">
    <text evidence="1">Belongs to the cyclin family.</text>
</comment>
<keyword evidence="1" id="KW-0195">Cyclin</keyword>
<feature type="compositionally biased region" description="Low complexity" evidence="2">
    <location>
        <begin position="288"/>
        <end position="317"/>
    </location>
</feature>
<dbReference type="CDD" id="cd20546">
    <property type="entry name" value="CYCLIN_SpCG1C_ScCTK2-like_rpt2"/>
    <property type="match status" value="1"/>
</dbReference>
<dbReference type="Gene3D" id="1.10.472.10">
    <property type="entry name" value="Cyclin-like"/>
    <property type="match status" value="2"/>
</dbReference>
<reference evidence="4" key="1">
    <citation type="submission" date="2017-08" db="EMBL/GenBank/DDBJ databases">
        <authorList>
            <person name="Polle J.E."/>
            <person name="Barry K."/>
            <person name="Cushman J."/>
            <person name="Schmutz J."/>
            <person name="Tran D."/>
            <person name="Hathwaick L.T."/>
            <person name="Yim W.C."/>
            <person name="Jenkins J."/>
            <person name="Mckie-Krisberg Z.M."/>
            <person name="Prochnik S."/>
            <person name="Lindquist E."/>
            <person name="Dockter R.B."/>
            <person name="Adam C."/>
            <person name="Molina H."/>
            <person name="Bunkerborg J."/>
            <person name="Jin E."/>
            <person name="Buchheim M."/>
            <person name="Magnuson J."/>
        </authorList>
    </citation>
    <scope>NUCLEOTIDE SEQUENCE</scope>
    <source>
        <strain evidence="4">CCAP 19/18</strain>
    </source>
</reference>
<dbReference type="Pfam" id="PF00134">
    <property type="entry name" value="Cyclin_N"/>
    <property type="match status" value="1"/>
</dbReference>
<dbReference type="EMBL" id="MU070283">
    <property type="protein sequence ID" value="KAF5828562.1"/>
    <property type="molecule type" value="Genomic_DNA"/>
</dbReference>
<accession>A0ABQ7G1S4</accession>
<dbReference type="InterPro" id="IPR043198">
    <property type="entry name" value="Cyclin/Ssn8"/>
</dbReference>
<dbReference type="SMART" id="SM00385">
    <property type="entry name" value="CYCLIN"/>
    <property type="match status" value="1"/>
</dbReference>
<feature type="compositionally biased region" description="Low complexity" evidence="2">
    <location>
        <begin position="490"/>
        <end position="510"/>
    </location>
</feature>
<feature type="domain" description="Cyclin-like" evidence="3">
    <location>
        <begin position="51"/>
        <end position="137"/>
    </location>
</feature>
<keyword evidence="5" id="KW-1185">Reference proteome</keyword>
<gene>
    <name evidence="4" type="ORF">DUNSADRAFT_17404</name>
</gene>
<dbReference type="Proteomes" id="UP000815325">
    <property type="component" value="Unassembled WGS sequence"/>
</dbReference>
<evidence type="ECO:0000256" key="2">
    <source>
        <dbReference type="SAM" id="MobiDB-lite"/>
    </source>
</evidence>
<feature type="compositionally biased region" description="Low complexity" evidence="2">
    <location>
        <begin position="470"/>
        <end position="481"/>
    </location>
</feature>
<evidence type="ECO:0000256" key="1">
    <source>
        <dbReference type="RuleBase" id="RU000383"/>
    </source>
</evidence>
<protein>
    <recommendedName>
        <fullName evidence="3">Cyclin-like domain-containing protein</fullName>
    </recommendedName>
</protein>
<feature type="region of interest" description="Disordered" evidence="2">
    <location>
        <begin position="288"/>
        <end position="542"/>
    </location>
</feature>
<name>A0ABQ7G1S4_DUNSA</name>
<comment type="caution">
    <text evidence="4">The sequence shown here is derived from an EMBL/GenBank/DDBJ whole genome shotgun (WGS) entry which is preliminary data.</text>
</comment>